<dbReference type="InterPro" id="IPR011109">
    <property type="entry name" value="DNA_bind_recombinase_dom"/>
</dbReference>
<dbReference type="EMBL" id="CP017248">
    <property type="protein sequence ID" value="AOR36957.1"/>
    <property type="molecule type" value="Genomic_DNA"/>
</dbReference>
<protein>
    <submittedName>
        <fullName evidence="2">Recombinase</fullName>
    </submittedName>
</protein>
<dbReference type="InterPro" id="IPR050639">
    <property type="entry name" value="SSR_resolvase"/>
</dbReference>
<keyword evidence="3" id="KW-1185">Reference proteome</keyword>
<sequence>MGEPQRTFYGNQFGNTFPVFVHFRIPLWVPEVGGPIDPDNEAHDLVMSIFGGMSKGERNRIKIRVRTAMSSQAQLQGRYLGGRPPYGYRITDAGPHPNPAKAAAGQRLHKLEPDPATAPVVLRIFTIYVDGMSDEAIALRLNRDGIPCPSAHDAARNPHRTKKAWQAGAVRAILHNPRYTGHEVWNKQRKEERLLDIDDGTLGHRTTMTHNPIDEWIWSNEPAHEPLITKELFEAAQRARRQRARAYQRQERPNRRSGRRAYVLRGRVRCTLCGRKMQPTAIRDRVYYRCEYKEQEAALYPGLDHPRTINLREDIICRALDAWIARAFAPDRLTATITALSQASIAASAAQTQTPEQAQARQAIKECERRLARYQAALDSGADPAVVTQWINDAQRDREAAQKKLDALPTVTRKKEPPLTADQIREITDRLGDIAQRIQAADAEKKEPLYEALGITITYDNATRTATVRSRPSIPYRYKECPRGELTADDTAVLAQGRLHLHGLPKGPTPTS</sequence>
<dbReference type="Gene3D" id="3.90.1750.20">
    <property type="entry name" value="Putative Large Serine Recombinase, Chain B, Domain 2"/>
    <property type="match status" value="1"/>
</dbReference>
<dbReference type="Proteomes" id="UP000094960">
    <property type="component" value="Chromosome"/>
</dbReference>
<dbReference type="PANTHER" id="PTHR30461">
    <property type="entry name" value="DNA-INVERTASE FROM LAMBDOID PROPHAGE"/>
    <property type="match status" value="1"/>
</dbReference>
<evidence type="ECO:0000313" key="2">
    <source>
        <dbReference type="EMBL" id="AOR36957.1"/>
    </source>
</evidence>
<evidence type="ECO:0000313" key="3">
    <source>
        <dbReference type="Proteomes" id="UP000094960"/>
    </source>
</evidence>
<dbReference type="GO" id="GO:0000150">
    <property type="term" value="F:DNA strand exchange activity"/>
    <property type="evidence" value="ECO:0007669"/>
    <property type="project" value="InterPro"/>
</dbReference>
<dbReference type="PROSITE" id="PS51737">
    <property type="entry name" value="RECOMBINASE_DNA_BIND"/>
    <property type="match status" value="1"/>
</dbReference>
<dbReference type="PANTHER" id="PTHR30461:SF23">
    <property type="entry name" value="DNA RECOMBINASE-RELATED"/>
    <property type="match status" value="1"/>
</dbReference>
<dbReference type="Pfam" id="PF13408">
    <property type="entry name" value="Zn_ribbon_recom"/>
    <property type="match status" value="1"/>
</dbReference>
<dbReference type="Pfam" id="PF07508">
    <property type="entry name" value="Recombinase"/>
    <property type="match status" value="1"/>
</dbReference>
<dbReference type="GO" id="GO:0003677">
    <property type="term" value="F:DNA binding"/>
    <property type="evidence" value="ECO:0007669"/>
    <property type="project" value="InterPro"/>
</dbReference>
<reference evidence="3" key="1">
    <citation type="submission" date="2016-09" db="EMBL/GenBank/DDBJ databases">
        <title>Streptomyces puniciscabiei strain:TW1S1 Genome sequencing and assembly.</title>
        <authorList>
            <person name="Kim M.-K."/>
            <person name="Kim S.B."/>
        </authorList>
    </citation>
    <scope>NUCLEOTIDE SEQUENCE [LARGE SCALE GENOMIC DNA]</scope>
    <source>
        <strain evidence="3">TW1S1</strain>
    </source>
</reference>
<feature type="domain" description="Recombinase" evidence="1">
    <location>
        <begin position="85"/>
        <end position="246"/>
    </location>
</feature>
<dbReference type="InterPro" id="IPR038109">
    <property type="entry name" value="DNA_bind_recomb_sf"/>
</dbReference>
<dbReference type="AlphaFoldDB" id="A0A1D7YMX6"/>
<proteinExistence type="predicted"/>
<organism evidence="2 3">
    <name type="scientific">Streptomyces fodineus</name>
    <dbReference type="NCBI Taxonomy" id="1904616"/>
    <lineage>
        <taxon>Bacteria</taxon>
        <taxon>Bacillati</taxon>
        <taxon>Actinomycetota</taxon>
        <taxon>Actinomycetes</taxon>
        <taxon>Kitasatosporales</taxon>
        <taxon>Streptomycetaceae</taxon>
        <taxon>Streptomyces</taxon>
    </lineage>
</organism>
<accession>A0A1D7YMX6</accession>
<evidence type="ECO:0000259" key="1">
    <source>
        <dbReference type="PROSITE" id="PS51737"/>
    </source>
</evidence>
<dbReference type="KEGG" id="spun:BFF78_07945"/>
<name>A0A1D7YMX6_9ACTN</name>
<dbReference type="InterPro" id="IPR025827">
    <property type="entry name" value="Zn_ribbon_recom_dom"/>
</dbReference>
<gene>
    <name evidence="2" type="ORF">BFF78_07945</name>
</gene>